<dbReference type="GO" id="GO:0016020">
    <property type="term" value="C:membrane"/>
    <property type="evidence" value="ECO:0007669"/>
    <property type="project" value="TreeGrafter"/>
</dbReference>
<dbReference type="RefSeq" id="WP_127162865.1">
    <property type="nucleotide sequence ID" value="NZ_CP029822.1"/>
</dbReference>
<feature type="transmembrane region" description="Helical" evidence="1">
    <location>
        <begin position="220"/>
        <end position="236"/>
    </location>
</feature>
<reference evidence="5" key="1">
    <citation type="submission" date="2018-06" db="EMBL/GenBank/DDBJ databases">
        <title>Complete genome of Pseudomonas insecticola strain QZS01.</title>
        <authorList>
            <person name="Wang J."/>
            <person name="Su Q."/>
        </authorList>
    </citation>
    <scope>NUCLEOTIDE SEQUENCE [LARGE SCALE GENOMIC DNA]</scope>
    <source>
        <strain evidence="5">QZS01</strain>
    </source>
</reference>
<sequence length="632" mass="71909">MGFRKDINGLRAIAVLAVILFHFKVTGFDGGFSGVDIFFVISGYLMTRIIFTRIANHQFSVIDFYLHRAKRIIPALAFLCITLSIFGFCFFLTADLREVTQNIRKVILFISNYTFYEHAGYFDTPSKENWLLHTWSLSVEWQFYLIYPLILIGLSRLFSLQKIRFIIIIMAIISLIFSIAYTPINPSFSFYSLPTRSWEMLAGGIVFLFPLSLSSIFKRLIEWGGLGLILLALVLFDDSFLWPGYLALIPVIGAMFIIWSNQNSIITANPPFQWIGKISYSVYLWHWPVAVLLLTSGLLTNPIYKVAGIIVSFIFGIFSYLFIEKKLKLTHSKIVEVIKYIGIILTTILFAAITGSLAKHHPELRSKFLQDLNYITENKYTPFSKKCLLTNNTPPSSECISNKGELNMIVLGDSHASVLFSTIDEANKKGSSALWAMGNCPFIQGAKFAKPIYQGCNEFVPARLKLLETSYSNIPVLISNQLTSYFNESKGTMYFTTKNKSFEQNFRSSYINTVCKIAKTHPVYIIKPIPRYPYDVPKKMASNHLFSFSTLPLTISLSKYQNENSVILDVMKEASNVCGVKLLDPTAYLCQNNTCHANIKNQPFYFDSHHLTKLGAEQLFPLFEDIFINKQI</sequence>
<evidence type="ECO:0000313" key="5">
    <source>
        <dbReference type="Proteomes" id="UP000273143"/>
    </source>
</evidence>
<feature type="transmembrane region" description="Helical" evidence="1">
    <location>
        <begin position="165"/>
        <end position="184"/>
    </location>
</feature>
<dbReference type="EMBL" id="CP029822">
    <property type="protein sequence ID" value="AZS50481.1"/>
    <property type="molecule type" value="Genomic_DNA"/>
</dbReference>
<feature type="transmembrane region" description="Helical" evidence="1">
    <location>
        <begin position="7"/>
        <end position="25"/>
    </location>
</feature>
<keyword evidence="1" id="KW-1133">Transmembrane helix</keyword>
<evidence type="ECO:0000313" key="4">
    <source>
        <dbReference type="EMBL" id="AZS50481.1"/>
    </source>
</evidence>
<accession>A0A3S9XDK4</accession>
<dbReference type="GO" id="GO:0016747">
    <property type="term" value="F:acyltransferase activity, transferring groups other than amino-acyl groups"/>
    <property type="evidence" value="ECO:0007669"/>
    <property type="project" value="InterPro"/>
</dbReference>
<dbReference type="Pfam" id="PF19040">
    <property type="entry name" value="SGNH"/>
    <property type="match status" value="1"/>
</dbReference>
<dbReference type="Pfam" id="PF01757">
    <property type="entry name" value="Acyl_transf_3"/>
    <property type="match status" value="1"/>
</dbReference>
<feature type="transmembrane region" description="Helical" evidence="1">
    <location>
        <begin position="306"/>
        <end position="323"/>
    </location>
</feature>
<evidence type="ECO:0000259" key="3">
    <source>
        <dbReference type="Pfam" id="PF19040"/>
    </source>
</evidence>
<feature type="domain" description="SGNH" evidence="3">
    <location>
        <begin position="387"/>
        <end position="624"/>
    </location>
</feature>
<name>A0A3S9XDK4_9GAMM</name>
<feature type="transmembrane region" description="Helical" evidence="1">
    <location>
        <begin position="31"/>
        <end position="51"/>
    </location>
</feature>
<keyword evidence="4" id="KW-0012">Acyltransferase</keyword>
<protein>
    <submittedName>
        <fullName evidence="4">Acyltransferase</fullName>
    </submittedName>
</protein>
<dbReference type="InterPro" id="IPR043968">
    <property type="entry name" value="SGNH"/>
</dbReference>
<dbReference type="PANTHER" id="PTHR23028:SF53">
    <property type="entry name" value="ACYL_TRANSF_3 DOMAIN-CONTAINING PROTEIN"/>
    <property type="match status" value="1"/>
</dbReference>
<feature type="transmembrane region" description="Helical" evidence="1">
    <location>
        <begin position="280"/>
        <end position="300"/>
    </location>
</feature>
<dbReference type="KEGG" id="emo:DM558_06700"/>
<feature type="transmembrane region" description="Helical" evidence="1">
    <location>
        <begin position="141"/>
        <end position="158"/>
    </location>
</feature>
<keyword evidence="1" id="KW-0472">Membrane</keyword>
<keyword evidence="1" id="KW-0812">Transmembrane</keyword>
<dbReference type="InterPro" id="IPR050879">
    <property type="entry name" value="Acyltransferase_3"/>
</dbReference>
<keyword evidence="4" id="KW-0808">Transferase</keyword>
<keyword evidence="5" id="KW-1185">Reference proteome</keyword>
<feature type="transmembrane region" description="Helical" evidence="1">
    <location>
        <begin position="196"/>
        <end position="213"/>
    </location>
</feature>
<gene>
    <name evidence="4" type="ORF">DM558_06700</name>
</gene>
<dbReference type="AlphaFoldDB" id="A0A3S9XDK4"/>
<dbReference type="InterPro" id="IPR002656">
    <property type="entry name" value="Acyl_transf_3_dom"/>
</dbReference>
<feature type="transmembrane region" description="Helical" evidence="1">
    <location>
        <begin position="335"/>
        <end position="358"/>
    </location>
</feature>
<feature type="transmembrane region" description="Helical" evidence="1">
    <location>
        <begin position="72"/>
        <end position="94"/>
    </location>
</feature>
<evidence type="ECO:0000259" key="2">
    <source>
        <dbReference type="Pfam" id="PF01757"/>
    </source>
</evidence>
<organism evidence="4 5">
    <name type="scientific">Entomomonas moraniae</name>
    <dbReference type="NCBI Taxonomy" id="2213226"/>
    <lineage>
        <taxon>Bacteria</taxon>
        <taxon>Pseudomonadati</taxon>
        <taxon>Pseudomonadota</taxon>
        <taxon>Gammaproteobacteria</taxon>
        <taxon>Pseudomonadales</taxon>
        <taxon>Pseudomonadaceae</taxon>
        <taxon>Entomomonas</taxon>
    </lineage>
</organism>
<feature type="domain" description="Acyltransferase 3" evidence="2">
    <location>
        <begin position="5"/>
        <end position="318"/>
    </location>
</feature>
<dbReference type="PANTHER" id="PTHR23028">
    <property type="entry name" value="ACETYLTRANSFERASE"/>
    <property type="match status" value="1"/>
</dbReference>
<proteinExistence type="predicted"/>
<evidence type="ECO:0000256" key="1">
    <source>
        <dbReference type="SAM" id="Phobius"/>
    </source>
</evidence>
<dbReference type="Proteomes" id="UP000273143">
    <property type="component" value="Chromosome"/>
</dbReference>
<dbReference type="GO" id="GO:0009103">
    <property type="term" value="P:lipopolysaccharide biosynthetic process"/>
    <property type="evidence" value="ECO:0007669"/>
    <property type="project" value="TreeGrafter"/>
</dbReference>
<feature type="transmembrane region" description="Helical" evidence="1">
    <location>
        <begin position="242"/>
        <end position="259"/>
    </location>
</feature>